<evidence type="ECO:0000313" key="2">
    <source>
        <dbReference type="Proteomes" id="UP000579945"/>
    </source>
</evidence>
<reference evidence="1 2" key="1">
    <citation type="submission" date="2020-08" db="EMBL/GenBank/DDBJ databases">
        <title>Sequencing the genomes of 1000 actinobacteria strains.</title>
        <authorList>
            <person name="Klenk H.-P."/>
        </authorList>
    </citation>
    <scope>NUCLEOTIDE SEQUENCE [LARGE SCALE GENOMIC DNA]</scope>
    <source>
        <strain evidence="1 2">DSM 44320</strain>
    </source>
</reference>
<gene>
    <name evidence="1" type="ORF">FHR33_005768</name>
</gene>
<proteinExistence type="predicted"/>
<name>A0A7W5YD16_9ACTN</name>
<evidence type="ECO:0000313" key="1">
    <source>
        <dbReference type="EMBL" id="MBB3729908.1"/>
    </source>
</evidence>
<accession>A0A7W5YD16</accession>
<organism evidence="1 2">
    <name type="scientific">Nonomuraea dietziae</name>
    <dbReference type="NCBI Taxonomy" id="65515"/>
    <lineage>
        <taxon>Bacteria</taxon>
        <taxon>Bacillati</taxon>
        <taxon>Actinomycetota</taxon>
        <taxon>Actinomycetes</taxon>
        <taxon>Streptosporangiales</taxon>
        <taxon>Streptosporangiaceae</taxon>
        <taxon>Nonomuraea</taxon>
    </lineage>
</organism>
<dbReference type="AlphaFoldDB" id="A0A7W5YD16"/>
<dbReference type="Proteomes" id="UP000579945">
    <property type="component" value="Unassembled WGS sequence"/>
</dbReference>
<keyword evidence="2" id="KW-1185">Reference proteome</keyword>
<comment type="caution">
    <text evidence="1">The sequence shown here is derived from an EMBL/GenBank/DDBJ whole genome shotgun (WGS) entry which is preliminary data.</text>
</comment>
<dbReference type="EMBL" id="JACIBV010000001">
    <property type="protein sequence ID" value="MBB3729908.1"/>
    <property type="molecule type" value="Genomic_DNA"/>
</dbReference>
<dbReference type="RefSeq" id="WP_281388183.1">
    <property type="nucleotide sequence ID" value="NZ_BAAAXX010000027.1"/>
</dbReference>
<dbReference type="GeneID" id="95396313"/>
<sequence length="43" mass="4987">MKPLKVVSPRSCSTPEGLWNLLFSTLSPSWSTWRFCSKDWIIT</sequence>
<protein>
    <submittedName>
        <fullName evidence="1">Uncharacterized protein</fullName>
    </submittedName>
</protein>